<comment type="caution">
    <text evidence="2">The sequence shown here is derived from an EMBL/GenBank/DDBJ whole genome shotgun (WGS) entry which is preliminary data.</text>
</comment>
<dbReference type="InterPro" id="IPR000182">
    <property type="entry name" value="GNAT_dom"/>
</dbReference>
<reference evidence="2 3" key="1">
    <citation type="submission" date="2019-07" db="EMBL/GenBank/DDBJ databases">
        <title>Whole genome shotgun sequence of Adhaeribacter aerolatus NBRC 106133.</title>
        <authorList>
            <person name="Hosoyama A."/>
            <person name="Uohara A."/>
            <person name="Ohji S."/>
            <person name="Ichikawa N."/>
        </authorList>
    </citation>
    <scope>NUCLEOTIDE SEQUENCE [LARGE SCALE GENOMIC DNA]</scope>
    <source>
        <strain evidence="2 3">NBRC 106133</strain>
    </source>
</reference>
<protein>
    <submittedName>
        <fullName evidence="2">N-acetyltransferase</fullName>
    </submittedName>
</protein>
<dbReference type="Gene3D" id="3.40.630.30">
    <property type="match status" value="1"/>
</dbReference>
<dbReference type="RefSeq" id="WP_146896678.1">
    <property type="nucleotide sequence ID" value="NZ_BJYS01000008.1"/>
</dbReference>
<dbReference type="Proteomes" id="UP000321532">
    <property type="component" value="Unassembled WGS sequence"/>
</dbReference>
<dbReference type="PANTHER" id="PTHR43328:SF1">
    <property type="entry name" value="N-ACETYLTRANSFERASE DOMAIN-CONTAINING PROTEIN"/>
    <property type="match status" value="1"/>
</dbReference>
<dbReference type="Pfam" id="PF13302">
    <property type="entry name" value="Acetyltransf_3"/>
    <property type="match status" value="1"/>
</dbReference>
<dbReference type="PROSITE" id="PS51186">
    <property type="entry name" value="GNAT"/>
    <property type="match status" value="1"/>
</dbReference>
<evidence type="ECO:0000313" key="2">
    <source>
        <dbReference type="EMBL" id="GEO03869.1"/>
    </source>
</evidence>
<evidence type="ECO:0000313" key="3">
    <source>
        <dbReference type="Proteomes" id="UP000321532"/>
    </source>
</evidence>
<sequence length="173" mass="19412">MNFKLRPWNLADLDSLIKYANNAAIAQFMTDQFPHPYTPEHGQNFIGFATGNTPSRIFAIEVNGEAAGGIGIHPQTDIYRKNAEMGYWLGEPFWGQGIITQAIEQMVAFAFQNLDIERIFARPFGTNKASQRVLEKAGFVLEAHLTKTLFKNGNFEDELIYAVRRPGSNQASL</sequence>
<dbReference type="GO" id="GO:0016747">
    <property type="term" value="F:acyltransferase activity, transferring groups other than amino-acyl groups"/>
    <property type="evidence" value="ECO:0007669"/>
    <property type="project" value="InterPro"/>
</dbReference>
<name>A0A512AVW8_9BACT</name>
<proteinExistence type="predicted"/>
<organism evidence="2 3">
    <name type="scientific">Adhaeribacter aerolatus</name>
    <dbReference type="NCBI Taxonomy" id="670289"/>
    <lineage>
        <taxon>Bacteria</taxon>
        <taxon>Pseudomonadati</taxon>
        <taxon>Bacteroidota</taxon>
        <taxon>Cytophagia</taxon>
        <taxon>Cytophagales</taxon>
        <taxon>Hymenobacteraceae</taxon>
        <taxon>Adhaeribacter</taxon>
    </lineage>
</organism>
<dbReference type="PANTHER" id="PTHR43328">
    <property type="entry name" value="ACETYLTRANSFERASE-RELATED"/>
    <property type="match status" value="1"/>
</dbReference>
<dbReference type="OrthoDB" id="9788916at2"/>
<keyword evidence="3" id="KW-1185">Reference proteome</keyword>
<dbReference type="SUPFAM" id="SSF55729">
    <property type="entry name" value="Acyl-CoA N-acyltransferases (Nat)"/>
    <property type="match status" value="1"/>
</dbReference>
<gene>
    <name evidence="2" type="ORF">AAE02nite_15330</name>
</gene>
<feature type="domain" description="N-acetyltransferase" evidence="1">
    <location>
        <begin position="3"/>
        <end position="166"/>
    </location>
</feature>
<accession>A0A512AVW8</accession>
<dbReference type="InterPro" id="IPR016181">
    <property type="entry name" value="Acyl_CoA_acyltransferase"/>
</dbReference>
<evidence type="ECO:0000259" key="1">
    <source>
        <dbReference type="PROSITE" id="PS51186"/>
    </source>
</evidence>
<dbReference type="EMBL" id="BJYS01000008">
    <property type="protein sequence ID" value="GEO03869.1"/>
    <property type="molecule type" value="Genomic_DNA"/>
</dbReference>
<keyword evidence="2" id="KW-0808">Transferase</keyword>
<dbReference type="AlphaFoldDB" id="A0A512AVW8"/>